<feature type="domain" description="PXA" evidence="6">
    <location>
        <begin position="103"/>
        <end position="293"/>
    </location>
</feature>
<dbReference type="PANTHER" id="PTHR22775:SF3">
    <property type="entry name" value="SORTING NEXIN-13"/>
    <property type="match status" value="1"/>
</dbReference>
<feature type="region of interest" description="Disordered" evidence="2">
    <location>
        <begin position="695"/>
        <end position="746"/>
    </location>
</feature>
<evidence type="ECO:0008006" key="9">
    <source>
        <dbReference type="Google" id="ProtNLM"/>
    </source>
</evidence>
<dbReference type="STRING" id="73230.A0A2B7ZDP6"/>
<dbReference type="InterPro" id="IPR013937">
    <property type="entry name" value="Sorting_nexin_C"/>
</dbReference>
<keyword evidence="3" id="KW-0812">Transmembrane</keyword>
<evidence type="ECO:0000256" key="3">
    <source>
        <dbReference type="SAM" id="Phobius"/>
    </source>
</evidence>
<feature type="transmembrane region" description="Helical" evidence="3">
    <location>
        <begin position="32"/>
        <end position="55"/>
    </location>
</feature>
<dbReference type="Pfam" id="PF02194">
    <property type="entry name" value="PXA"/>
    <property type="match status" value="1"/>
</dbReference>
<organism evidence="7 8">
    <name type="scientific">[Emmonsia] crescens</name>
    <dbReference type="NCBI Taxonomy" id="73230"/>
    <lineage>
        <taxon>Eukaryota</taxon>
        <taxon>Fungi</taxon>
        <taxon>Dikarya</taxon>
        <taxon>Ascomycota</taxon>
        <taxon>Pezizomycotina</taxon>
        <taxon>Eurotiomycetes</taxon>
        <taxon>Eurotiomycetidae</taxon>
        <taxon>Onygenales</taxon>
        <taxon>Ajellomycetaceae</taxon>
        <taxon>Emergomyces</taxon>
    </lineage>
</organism>
<dbReference type="SUPFAM" id="SSF48097">
    <property type="entry name" value="Regulator of G-protein signaling, RGS"/>
    <property type="match status" value="1"/>
</dbReference>
<dbReference type="InterPro" id="IPR016137">
    <property type="entry name" value="RGS"/>
</dbReference>
<dbReference type="PROSITE" id="PS50195">
    <property type="entry name" value="PX"/>
    <property type="match status" value="1"/>
</dbReference>
<feature type="region of interest" description="Disordered" evidence="2">
    <location>
        <begin position="565"/>
        <end position="612"/>
    </location>
</feature>
<feature type="compositionally biased region" description="Basic and acidic residues" evidence="2">
    <location>
        <begin position="630"/>
        <end position="648"/>
    </location>
</feature>
<feature type="domain" description="PX" evidence="5">
    <location>
        <begin position="879"/>
        <end position="997"/>
    </location>
</feature>
<evidence type="ECO:0000313" key="7">
    <source>
        <dbReference type="EMBL" id="PGH31303.1"/>
    </source>
</evidence>
<feature type="compositionally biased region" description="Low complexity" evidence="2">
    <location>
        <begin position="708"/>
        <end position="718"/>
    </location>
</feature>
<dbReference type="Pfam" id="PF00615">
    <property type="entry name" value="RGS"/>
    <property type="match status" value="1"/>
</dbReference>
<comment type="caution">
    <text evidence="7">The sequence shown here is derived from an EMBL/GenBank/DDBJ whole genome shotgun (WGS) entry which is preliminary data.</text>
</comment>
<evidence type="ECO:0000259" key="4">
    <source>
        <dbReference type="PROSITE" id="PS50132"/>
    </source>
</evidence>
<comment type="similarity">
    <text evidence="1">Belongs to the sorting nexin family.</text>
</comment>
<keyword evidence="3" id="KW-1133">Transmembrane helix</keyword>
<dbReference type="CDD" id="cd06876">
    <property type="entry name" value="PX_MDM1p"/>
    <property type="match status" value="1"/>
</dbReference>
<dbReference type="InterPro" id="IPR044926">
    <property type="entry name" value="RGS_subdomain_2"/>
</dbReference>
<dbReference type="InterPro" id="IPR001683">
    <property type="entry name" value="PX_dom"/>
</dbReference>
<feature type="region of interest" description="Disordered" evidence="2">
    <location>
        <begin position="628"/>
        <end position="652"/>
    </location>
</feature>
<dbReference type="Proteomes" id="UP000226031">
    <property type="component" value="Unassembled WGS sequence"/>
</dbReference>
<proteinExistence type="inferred from homology"/>
<dbReference type="VEuPathDB" id="FungiDB:EMCG_08346"/>
<accession>A0A2B7ZDP6</accession>
<keyword evidence="3" id="KW-0472">Membrane</keyword>
<evidence type="ECO:0000256" key="2">
    <source>
        <dbReference type="SAM" id="MobiDB-lite"/>
    </source>
</evidence>
<dbReference type="EMBL" id="PDND01000132">
    <property type="protein sequence ID" value="PGH31303.1"/>
    <property type="molecule type" value="Genomic_DNA"/>
</dbReference>
<dbReference type="SUPFAM" id="SSF64268">
    <property type="entry name" value="PX domain"/>
    <property type="match status" value="1"/>
</dbReference>
<dbReference type="Pfam" id="PF08628">
    <property type="entry name" value="Nexin_C"/>
    <property type="match status" value="1"/>
</dbReference>
<dbReference type="SMART" id="SM00315">
    <property type="entry name" value="RGS"/>
    <property type="match status" value="1"/>
</dbReference>
<dbReference type="InterPro" id="IPR036871">
    <property type="entry name" value="PX_dom_sf"/>
</dbReference>
<dbReference type="SMART" id="SM00312">
    <property type="entry name" value="PX"/>
    <property type="match status" value="1"/>
</dbReference>
<keyword evidence="8" id="KW-1185">Reference proteome</keyword>
<evidence type="ECO:0000313" key="8">
    <source>
        <dbReference type="Proteomes" id="UP000226031"/>
    </source>
</evidence>
<feature type="domain" description="RGS" evidence="4">
    <location>
        <begin position="421"/>
        <end position="558"/>
    </location>
</feature>
<dbReference type="Gene3D" id="3.30.1520.10">
    <property type="entry name" value="Phox-like domain"/>
    <property type="match status" value="1"/>
</dbReference>
<gene>
    <name evidence="7" type="ORF">GX50_05896</name>
</gene>
<evidence type="ECO:0000259" key="5">
    <source>
        <dbReference type="PROSITE" id="PS50195"/>
    </source>
</evidence>
<sequence length="1254" mass="140373">MALSRRDLIIASLGGFIAWGLAVRWLPVLRYIGYAFVVGLTIAAVCLGAVILLTVRSGNDWRANKVSLAGTSVAFLSPDKWEQDVRIYEKSEDYRPDPLYPQSFLVSEALSELLDLALRDFISSWYQDISGNPRFVNEVDRGIRTALANLRDRLLREDLVEILVSRIVPIVTNHFRDFDKAERAVRGKNLSRTVTESEELEIAIASRYRDGNLHPAVSISSFTDPKQVQQDHIRKLVVTLLPQLLPEGLMNSRAVAVLIREIVTCAVLYPLLSLLSDPDTWNQLMEAYARTALQDRKTVRKLRAALDQHASPAPKSKHSQAFPRLRAGDSERDFERFVRVIRRCNILSDARRFRSQIASQLKRESMVEGQDQVYLRRLETGKRVLDQKVSKLSALTGQSNNTPVNPVDLRHSYISNPHEVSLVDVMHSAAGLSYFMEYMDRLNLMSLVQFWVVVDGVRNPLEDDFGDDTPSNTVTWTTADRNDVALISEQHLSKPELRVPAESRQAVKEFIDAGKRATPEQYRKARTVILTTQTSVLLEMQNKYYPGFKKSDLYYKYLASDEAASASASTSQSERPLLNRSAGSEGHERRPLPLPLPLMGRAASSQSSTKPNDLLRAAVSTNDLLNPARHLHDSHFPRRSLDSDRAPLFDDDPETDLLAASIQSIGKDSQNGDGGDGHSRRVIETMEAALNDIITNEPSESRLEEAKSSISSPTSILHSSREQDSSRSSLDFLHLDNGPAGEKGKPSIASLGLVNTSSRIGVFADNDLFSDEEKFIEDEYADPETQEEEKDPAEEIHEAAPGDLGLAEAISVLTSDIEKLIAQEAVVDTLTRKAELTNNTAELRILGKSKSSLQRELRRKEMQRQQYIIQESDNSLYGRSTVQIKSIMVGKEEDGREYALYLIEVQRNSGDQMSAASWAIPRRYSEFHELHQRLRMRYPSVRNLEFPRRRMVMKLQKDFLHKRRLALEAYLQQLLLLPEVCRSRDLRAFLSQRAIIASDEPHRHSHHHEENKDLVTRIYNSVADGMDDFLGNITVLDQLSTAGQNLISAATNQLATTNTTSQPDHQLINPEDSLTAAEAEAELNAFEDRELEPFVKPICDIFLEIFELNKGNNWLRGRAVVVVLHQLLGGTVERKVRESARSLVQDSSLLRYISLAKEALWPAAGGGRLREEKPRSLAEKMKSRTEASVMLATLVPDLAASVVGRANAQAAARRVFATTNNQRLNAHLVFTVLDEVVFVLFGNGSGGGGGGGTR</sequence>
<dbReference type="InterPro" id="IPR036305">
    <property type="entry name" value="RGS_sf"/>
</dbReference>
<dbReference type="Pfam" id="PF00787">
    <property type="entry name" value="PX"/>
    <property type="match status" value="1"/>
</dbReference>
<reference evidence="7 8" key="1">
    <citation type="submission" date="2017-10" db="EMBL/GenBank/DDBJ databases">
        <title>Comparative genomics in systemic dimorphic fungi from Ajellomycetaceae.</title>
        <authorList>
            <person name="Munoz J.F."/>
            <person name="Mcewen J.G."/>
            <person name="Clay O.K."/>
            <person name="Cuomo C.A."/>
        </authorList>
    </citation>
    <scope>NUCLEOTIDE SEQUENCE [LARGE SCALE GENOMIC DNA]</scope>
    <source>
        <strain evidence="7 8">UAMH4076</strain>
    </source>
</reference>
<feature type="transmembrane region" description="Helical" evidence="3">
    <location>
        <begin position="7"/>
        <end position="26"/>
    </location>
</feature>
<dbReference type="PANTHER" id="PTHR22775">
    <property type="entry name" value="SORTING NEXIN"/>
    <property type="match status" value="1"/>
</dbReference>
<dbReference type="PROSITE" id="PS51207">
    <property type="entry name" value="PXA"/>
    <property type="match status" value="1"/>
</dbReference>
<dbReference type="GO" id="GO:0035091">
    <property type="term" value="F:phosphatidylinositol binding"/>
    <property type="evidence" value="ECO:0007669"/>
    <property type="project" value="InterPro"/>
</dbReference>
<name>A0A2B7ZDP6_9EURO</name>
<dbReference type="AlphaFoldDB" id="A0A2B7ZDP6"/>
<evidence type="ECO:0000256" key="1">
    <source>
        <dbReference type="ARBA" id="ARBA00010883"/>
    </source>
</evidence>
<dbReference type="SMART" id="SM00313">
    <property type="entry name" value="PXA"/>
    <property type="match status" value="1"/>
</dbReference>
<protein>
    <recommendedName>
        <fullName evidence="9">Sorting nexin-12</fullName>
    </recommendedName>
</protein>
<dbReference type="InterPro" id="IPR003114">
    <property type="entry name" value="Phox_assoc"/>
</dbReference>
<evidence type="ECO:0000259" key="6">
    <source>
        <dbReference type="PROSITE" id="PS51207"/>
    </source>
</evidence>
<dbReference type="Gene3D" id="1.10.167.10">
    <property type="entry name" value="Regulator of G-protein Signalling 4, domain 2"/>
    <property type="match status" value="1"/>
</dbReference>
<dbReference type="PROSITE" id="PS50132">
    <property type="entry name" value="RGS"/>
    <property type="match status" value="1"/>
</dbReference>